<evidence type="ECO:0000313" key="1">
    <source>
        <dbReference type="EMBL" id="KAJ9562030.1"/>
    </source>
</evidence>
<dbReference type="EMBL" id="JARYMX010000002">
    <property type="protein sequence ID" value="KAJ9562030.1"/>
    <property type="molecule type" value="Genomic_DNA"/>
</dbReference>
<keyword evidence="2" id="KW-1185">Reference proteome</keyword>
<dbReference type="Proteomes" id="UP001172457">
    <property type="component" value="Chromosome 2"/>
</dbReference>
<comment type="caution">
    <text evidence="1">The sequence shown here is derived from an EMBL/GenBank/DDBJ whole genome shotgun (WGS) entry which is preliminary data.</text>
</comment>
<evidence type="ECO:0000313" key="2">
    <source>
        <dbReference type="Proteomes" id="UP001172457"/>
    </source>
</evidence>
<organism evidence="1 2">
    <name type="scientific">Centaurea solstitialis</name>
    <name type="common">yellow star-thistle</name>
    <dbReference type="NCBI Taxonomy" id="347529"/>
    <lineage>
        <taxon>Eukaryota</taxon>
        <taxon>Viridiplantae</taxon>
        <taxon>Streptophyta</taxon>
        <taxon>Embryophyta</taxon>
        <taxon>Tracheophyta</taxon>
        <taxon>Spermatophyta</taxon>
        <taxon>Magnoliopsida</taxon>
        <taxon>eudicotyledons</taxon>
        <taxon>Gunneridae</taxon>
        <taxon>Pentapetalae</taxon>
        <taxon>asterids</taxon>
        <taxon>campanulids</taxon>
        <taxon>Asterales</taxon>
        <taxon>Asteraceae</taxon>
        <taxon>Carduoideae</taxon>
        <taxon>Cardueae</taxon>
        <taxon>Centaureinae</taxon>
        <taxon>Centaurea</taxon>
    </lineage>
</organism>
<name>A0AA38TW37_9ASTR</name>
<reference evidence="1" key="1">
    <citation type="submission" date="2023-03" db="EMBL/GenBank/DDBJ databases">
        <title>Chromosome-scale reference genome and RAD-based genetic map of yellow starthistle (Centaurea solstitialis) reveal putative structural variation and QTLs associated with invader traits.</title>
        <authorList>
            <person name="Reatini B."/>
            <person name="Cang F.A."/>
            <person name="Jiang Q."/>
            <person name="Mckibben M.T.W."/>
            <person name="Barker M.S."/>
            <person name="Rieseberg L.H."/>
            <person name="Dlugosch K.M."/>
        </authorList>
    </citation>
    <scope>NUCLEOTIDE SEQUENCE</scope>
    <source>
        <strain evidence="1">CAN-66</strain>
        <tissue evidence="1">Leaf</tissue>
    </source>
</reference>
<gene>
    <name evidence="1" type="ORF">OSB04_007190</name>
</gene>
<proteinExistence type="predicted"/>
<dbReference type="AlphaFoldDB" id="A0AA38TW37"/>
<accession>A0AA38TW37</accession>
<sequence length="121" mass="13940">MHLRGFESSTFDLGHDGSIEVEGEGQQAINAVVQKELRDKACQYIARWFYDARIPFHVANYDSFKIIIEAIGQFGLGMKPSSMYKLRVKNVEEQVNNHKKEWAEKGCSILSDEIRLTKEHH</sequence>
<protein>
    <submittedName>
        <fullName evidence="1">Uncharacterized protein</fullName>
    </submittedName>
</protein>